<dbReference type="Pfam" id="PF00535">
    <property type="entry name" value="Glycos_transf_2"/>
    <property type="match status" value="1"/>
</dbReference>
<protein>
    <submittedName>
        <fullName evidence="3">Glycosyltransferase involved in cell wall biosynthesis</fullName>
    </submittedName>
</protein>
<dbReference type="EMBL" id="JAUTBA010000001">
    <property type="protein sequence ID" value="MDQ1148135.1"/>
    <property type="molecule type" value="Genomic_DNA"/>
</dbReference>
<evidence type="ECO:0000259" key="2">
    <source>
        <dbReference type="Pfam" id="PF00535"/>
    </source>
</evidence>
<keyword evidence="4" id="KW-1185">Reference proteome</keyword>
<dbReference type="InterPro" id="IPR029044">
    <property type="entry name" value="Nucleotide-diphossugar_trans"/>
</dbReference>
<reference evidence="3 4" key="1">
    <citation type="submission" date="2023-07" db="EMBL/GenBank/DDBJ databases">
        <title>Functional and genomic diversity of the sorghum phyllosphere microbiome.</title>
        <authorList>
            <person name="Shade A."/>
        </authorList>
    </citation>
    <scope>NUCLEOTIDE SEQUENCE [LARGE SCALE GENOMIC DNA]</scope>
    <source>
        <strain evidence="3 4">SORGH_AS_0892</strain>
    </source>
</reference>
<dbReference type="PANTHER" id="PTHR43630">
    <property type="entry name" value="POLY-BETA-1,6-N-ACETYL-D-GLUCOSAMINE SYNTHASE"/>
    <property type="match status" value="1"/>
</dbReference>
<dbReference type="PANTHER" id="PTHR43630:SF2">
    <property type="entry name" value="GLYCOSYLTRANSFERASE"/>
    <property type="match status" value="1"/>
</dbReference>
<gene>
    <name evidence="3" type="ORF">QE382_000119</name>
</gene>
<name>A0ABU0TZJ7_9SPHI</name>
<comment type="similarity">
    <text evidence="1">Belongs to the glycosyltransferase 2 family. WaaE/KdtX subfamily.</text>
</comment>
<dbReference type="InterPro" id="IPR001173">
    <property type="entry name" value="Glyco_trans_2-like"/>
</dbReference>
<evidence type="ECO:0000313" key="3">
    <source>
        <dbReference type="EMBL" id="MDQ1148135.1"/>
    </source>
</evidence>
<dbReference type="Proteomes" id="UP001244640">
    <property type="component" value="Unassembled WGS sequence"/>
</dbReference>
<evidence type="ECO:0000313" key="4">
    <source>
        <dbReference type="Proteomes" id="UP001244640"/>
    </source>
</evidence>
<dbReference type="CDD" id="cd02511">
    <property type="entry name" value="Beta4Glucosyltransferase"/>
    <property type="match status" value="1"/>
</dbReference>
<feature type="domain" description="Glycosyltransferase 2-like" evidence="2">
    <location>
        <begin position="4"/>
        <end position="105"/>
    </location>
</feature>
<dbReference type="Gene3D" id="3.90.550.10">
    <property type="entry name" value="Spore Coat Polysaccharide Biosynthesis Protein SpsA, Chain A"/>
    <property type="match status" value="1"/>
</dbReference>
<dbReference type="SUPFAM" id="SSF53448">
    <property type="entry name" value="Nucleotide-diphospho-sugar transferases"/>
    <property type="match status" value="1"/>
</dbReference>
<comment type="caution">
    <text evidence="3">The sequence shown here is derived from an EMBL/GenBank/DDBJ whole genome shotgun (WGS) entry which is preliminary data.</text>
</comment>
<accession>A0ABU0TZJ7</accession>
<proteinExistence type="inferred from homology"/>
<sequence>MINAKVFVVDSFSTDKTMQIAKSYGAYFYQNEWVNHAVQFNWALENCPIDTDWVLRLDADEYLCENGVEVINNELYNLPKSVSAATLVLKRVFMGREMKHMPKIKMVRLFRFGRARSENRWMDEHIQVDFGEIIDLNGAFADDNLNNIGWWTTKHNSYSVREAIDLLDMEYQILGNSHDNKLDEQAAKKRKLKMKYIKSPLFIRSFLYFLYRYIFKFGFLDGKEGFLWHFFQGWWYRTLVDAKVYEIKKNCGNEVDKIRSYIHKNYGIRL</sequence>
<evidence type="ECO:0000256" key="1">
    <source>
        <dbReference type="ARBA" id="ARBA00038494"/>
    </source>
</evidence>
<organism evidence="3 4">
    <name type="scientific">Sphingobacterium zeae</name>
    <dbReference type="NCBI Taxonomy" id="1776859"/>
    <lineage>
        <taxon>Bacteria</taxon>
        <taxon>Pseudomonadati</taxon>
        <taxon>Bacteroidota</taxon>
        <taxon>Sphingobacteriia</taxon>
        <taxon>Sphingobacteriales</taxon>
        <taxon>Sphingobacteriaceae</taxon>
        <taxon>Sphingobacterium</taxon>
    </lineage>
</organism>